<gene>
    <name evidence="1" type="ORF">NT6N_22350</name>
</gene>
<organism evidence="1">
    <name type="scientific">Oceaniferula spumae</name>
    <dbReference type="NCBI Taxonomy" id="2979115"/>
    <lineage>
        <taxon>Bacteria</taxon>
        <taxon>Pseudomonadati</taxon>
        <taxon>Verrucomicrobiota</taxon>
        <taxon>Verrucomicrobiia</taxon>
        <taxon>Verrucomicrobiales</taxon>
        <taxon>Verrucomicrobiaceae</taxon>
        <taxon>Oceaniferula</taxon>
    </lineage>
</organism>
<sequence>MPELGKITNKEAASLAGLAPFNLDSGKMRGQRKIFGGRRRYANLCI</sequence>
<dbReference type="AlphaFoldDB" id="A0AAT9FME3"/>
<evidence type="ECO:0000313" key="1">
    <source>
        <dbReference type="EMBL" id="BDS07195.1"/>
    </source>
</evidence>
<reference evidence="1" key="1">
    <citation type="submission" date="2024-07" db="EMBL/GenBank/DDBJ databases">
        <title>Complete genome sequence of Verrucomicrobiaceae bacterium NT6N.</title>
        <authorList>
            <person name="Huang C."/>
            <person name="Takami H."/>
            <person name="Hamasaki K."/>
        </authorList>
    </citation>
    <scope>NUCLEOTIDE SEQUENCE</scope>
    <source>
        <strain evidence="1">NT6N</strain>
    </source>
</reference>
<protein>
    <recommendedName>
        <fullName evidence="2">IS110 family transposase</fullName>
    </recommendedName>
</protein>
<name>A0AAT9FME3_9BACT</name>
<proteinExistence type="predicted"/>
<dbReference type="EMBL" id="AP026866">
    <property type="protein sequence ID" value="BDS07195.1"/>
    <property type="molecule type" value="Genomic_DNA"/>
</dbReference>
<dbReference type="KEGG" id="osu:NT6N_22350"/>
<accession>A0AAT9FME3</accession>
<evidence type="ECO:0008006" key="2">
    <source>
        <dbReference type="Google" id="ProtNLM"/>
    </source>
</evidence>